<dbReference type="AlphaFoldDB" id="A0ABD3RCS4"/>
<feature type="region of interest" description="Disordered" evidence="1">
    <location>
        <begin position="132"/>
        <end position="299"/>
    </location>
</feature>
<keyword evidence="3" id="KW-1185">Reference proteome</keyword>
<reference evidence="2 3" key="1">
    <citation type="submission" date="2024-10" db="EMBL/GenBank/DDBJ databases">
        <title>Updated reference genomes for cyclostephanoid diatoms.</title>
        <authorList>
            <person name="Roberts W.R."/>
            <person name="Alverson A.J."/>
        </authorList>
    </citation>
    <scope>NUCLEOTIDE SEQUENCE [LARGE SCALE GENOMIC DNA]</scope>
    <source>
        <strain evidence="2 3">AJA228-03</strain>
    </source>
</reference>
<protein>
    <submittedName>
        <fullName evidence="2">Uncharacterized protein</fullName>
    </submittedName>
</protein>
<comment type="caution">
    <text evidence="2">The sequence shown here is derived from an EMBL/GenBank/DDBJ whole genome shotgun (WGS) entry which is preliminary data.</text>
</comment>
<gene>
    <name evidence="2" type="ORF">ACHAXA_002462</name>
</gene>
<evidence type="ECO:0000313" key="3">
    <source>
        <dbReference type="Proteomes" id="UP001530377"/>
    </source>
</evidence>
<dbReference type="Proteomes" id="UP001530377">
    <property type="component" value="Unassembled WGS sequence"/>
</dbReference>
<feature type="compositionally biased region" description="Basic and acidic residues" evidence="1">
    <location>
        <begin position="196"/>
        <end position="216"/>
    </location>
</feature>
<organism evidence="2 3">
    <name type="scientific">Cyclostephanos tholiformis</name>
    <dbReference type="NCBI Taxonomy" id="382380"/>
    <lineage>
        <taxon>Eukaryota</taxon>
        <taxon>Sar</taxon>
        <taxon>Stramenopiles</taxon>
        <taxon>Ochrophyta</taxon>
        <taxon>Bacillariophyta</taxon>
        <taxon>Coscinodiscophyceae</taxon>
        <taxon>Thalassiosirophycidae</taxon>
        <taxon>Stephanodiscales</taxon>
        <taxon>Stephanodiscaceae</taxon>
        <taxon>Cyclostephanos</taxon>
    </lineage>
</organism>
<proteinExistence type="predicted"/>
<evidence type="ECO:0000313" key="2">
    <source>
        <dbReference type="EMBL" id="KAL3810598.1"/>
    </source>
</evidence>
<dbReference type="EMBL" id="JALLPB020000317">
    <property type="protein sequence ID" value="KAL3810598.1"/>
    <property type="molecule type" value="Genomic_DNA"/>
</dbReference>
<sequence length="299" mass="31743">MTAIKTTPTDKASYQDGVLSATVLDIPPSATEEDAKTRYISALSKGVNTLLGRGHGRERASTQLLNEIAHGCAPDEDEIFQTMKMLGISLEDATKVMTVSVAFRKACQGRSTIEAIDELTSRLNLASLLRGNASSRSSSPTPSTTAHVVPLTPGGAKSTEDSFQSRPPATSAITCQRPPRSCKGQTQHQGMGKKRVLAEKTPEKRDGNVMIEEKPNGKASAAADLEVKEKILNAKLSMGEVGKKPKSSSTGATRSKSPEGGLGTRGKRASTTVASHHVEDAQSTKKIRTRSQTEETVSV</sequence>
<accession>A0ABD3RCS4</accession>
<feature type="compositionally biased region" description="Low complexity" evidence="1">
    <location>
        <begin position="132"/>
        <end position="146"/>
    </location>
</feature>
<evidence type="ECO:0000256" key="1">
    <source>
        <dbReference type="SAM" id="MobiDB-lite"/>
    </source>
</evidence>
<name>A0ABD3RCS4_9STRA</name>
<feature type="compositionally biased region" description="Polar residues" evidence="1">
    <location>
        <begin position="161"/>
        <end position="174"/>
    </location>
</feature>